<name>A0A0H4VGT4_9BACT</name>
<gene>
    <name evidence="3" type="ORF">TH63_03025</name>
</gene>
<keyword evidence="4" id="KW-1185">Reference proteome</keyword>
<evidence type="ECO:0000313" key="4">
    <source>
        <dbReference type="Proteomes" id="UP000036458"/>
    </source>
</evidence>
<evidence type="ECO:0000256" key="1">
    <source>
        <dbReference type="SAM" id="SignalP"/>
    </source>
</evidence>
<sequence>MKKHFTLWVALLLVSVGSAMAQTQSSHYKAAETLLLTMGTPKTLDDNLQQMLTLQMEQVPAMKVAEMEVRSFFSKYMNWEAVKEDMIQLYMTEFTEKELKDMNLFYRTPTGKKLAMRQGTLNLKSTQIGQAKVEPHMMELQQAIQQKMQDNN</sequence>
<dbReference type="RefSeq" id="WP_048919630.1">
    <property type="nucleotide sequence ID" value="NZ_CP010777.1"/>
</dbReference>
<protein>
    <recommendedName>
        <fullName evidence="2">DUF2059 domain-containing protein</fullName>
    </recommendedName>
</protein>
<dbReference type="Proteomes" id="UP000036458">
    <property type="component" value="Chromosome"/>
</dbReference>
<keyword evidence="1" id="KW-0732">Signal</keyword>
<feature type="signal peptide" evidence="1">
    <location>
        <begin position="1"/>
        <end position="21"/>
    </location>
</feature>
<dbReference type="STRING" id="1379910.TH63_03025"/>
<dbReference type="PATRIC" id="fig|1379910.4.peg.649"/>
<accession>A0A0H4VGT4</accession>
<reference evidence="3 4" key="1">
    <citation type="submission" date="2015-01" db="EMBL/GenBank/DDBJ databases">
        <title>Rufibacter sp./DG31D/ whole genome sequencing.</title>
        <authorList>
            <person name="Kim M.K."/>
            <person name="Srinivasan S."/>
            <person name="Lee J.-J."/>
        </authorList>
    </citation>
    <scope>NUCLEOTIDE SEQUENCE [LARGE SCALE GENOMIC DNA]</scope>
    <source>
        <strain evidence="3 4">DG31D</strain>
    </source>
</reference>
<dbReference type="Pfam" id="PF09832">
    <property type="entry name" value="DUF2059"/>
    <property type="match status" value="1"/>
</dbReference>
<evidence type="ECO:0000259" key="2">
    <source>
        <dbReference type="Pfam" id="PF09832"/>
    </source>
</evidence>
<feature type="domain" description="DUF2059" evidence="2">
    <location>
        <begin position="81"/>
        <end position="138"/>
    </location>
</feature>
<dbReference type="EMBL" id="CP010777">
    <property type="protein sequence ID" value="AKQ44825.1"/>
    <property type="molecule type" value="Genomic_DNA"/>
</dbReference>
<dbReference type="KEGG" id="ruf:TH63_03025"/>
<proteinExistence type="predicted"/>
<dbReference type="OrthoDB" id="1143459at2"/>
<dbReference type="AlphaFoldDB" id="A0A0H4VGT4"/>
<dbReference type="InterPro" id="IPR018637">
    <property type="entry name" value="DUF2059"/>
</dbReference>
<evidence type="ECO:0000313" key="3">
    <source>
        <dbReference type="EMBL" id="AKQ44825.1"/>
    </source>
</evidence>
<feature type="chain" id="PRO_5005211706" description="DUF2059 domain-containing protein" evidence="1">
    <location>
        <begin position="22"/>
        <end position="152"/>
    </location>
</feature>
<organism evidence="3 4">
    <name type="scientific">Rufibacter radiotolerans</name>
    <dbReference type="NCBI Taxonomy" id="1379910"/>
    <lineage>
        <taxon>Bacteria</taxon>
        <taxon>Pseudomonadati</taxon>
        <taxon>Bacteroidota</taxon>
        <taxon>Cytophagia</taxon>
        <taxon>Cytophagales</taxon>
        <taxon>Hymenobacteraceae</taxon>
        <taxon>Rufibacter</taxon>
    </lineage>
</organism>